<evidence type="ECO:0000256" key="5">
    <source>
        <dbReference type="ARBA" id="ARBA00022840"/>
    </source>
</evidence>
<comment type="caution">
    <text evidence="7">The sequence shown here is derived from an EMBL/GenBank/DDBJ whole genome shotgun (WGS) entry which is preliminary data.</text>
</comment>
<dbReference type="GO" id="GO:0043758">
    <property type="term" value="F:acetate-CoA ligase (ADP-forming) activity"/>
    <property type="evidence" value="ECO:0007669"/>
    <property type="project" value="UniProtKB-EC"/>
</dbReference>
<keyword evidence="4" id="KW-0547">Nucleotide-binding</keyword>
<dbReference type="EMBL" id="RXIL01000008">
    <property type="protein sequence ID" value="RZN73557.1"/>
    <property type="molecule type" value="Genomic_DNA"/>
</dbReference>
<name>A0A520KYX6_9EURY</name>
<evidence type="ECO:0000313" key="7">
    <source>
        <dbReference type="EMBL" id="RZN73557.1"/>
    </source>
</evidence>
<evidence type="ECO:0000256" key="3">
    <source>
        <dbReference type="ARBA" id="ARBA00022598"/>
    </source>
</evidence>
<keyword evidence="5" id="KW-0067">ATP-binding</keyword>
<sequence>MIKIMQDLEYIFNPRSIAVVGASRNPEKQGYRYVEILREFGFEGKIYPVNPKASEILGLKSYPKIGDIAGSVDYVISTIPASGLPKLIEECSTKRVKAIQLYTGRLAETGEEESIRLEEEIAHAAQKNKIRLIGPNCMGIYHPKEGISFSANFPKEGGFVAFLSQSAGHTFEVVYRGGVRGLRFSKVISYGNASDLNEVDFIRYLAHDPETKIISVYIEGVRDTKHFPHVLQEAARMKPTVILKGGRTDAGSRAVSSHTASLAGSRAIWDALCRQAGVIQADTVEEMVDILVTLSFLSPLKGRRVGVAGAGGGGSVAMADECENNGLTVPPLPSDIVAELKRLFPHEGNLIKNPIDLSVTAEGAGIMLEALLYAMELIAKHPEFDLLICDTAVERVLESIEWQGMFQGIVAMFIQIGKESKKPMAVVMRSADSPEEWRWKSIVTEQERCIQAGFPIYPTIARAAKAISEVVKYNLSNATRQ</sequence>
<evidence type="ECO:0000259" key="6">
    <source>
        <dbReference type="SMART" id="SM00881"/>
    </source>
</evidence>
<dbReference type="InterPro" id="IPR016102">
    <property type="entry name" value="Succinyl-CoA_synth-like"/>
</dbReference>
<dbReference type="InterPro" id="IPR032875">
    <property type="entry name" value="Succ_CoA_lig_flav_dom"/>
</dbReference>
<feature type="domain" description="CoA-binding" evidence="6">
    <location>
        <begin position="11"/>
        <end position="106"/>
    </location>
</feature>
<dbReference type="Gene3D" id="3.40.50.720">
    <property type="entry name" value="NAD(P)-binding Rossmann-like Domain"/>
    <property type="match status" value="1"/>
</dbReference>
<dbReference type="SUPFAM" id="SSF52210">
    <property type="entry name" value="Succinyl-CoA synthetase domains"/>
    <property type="match status" value="2"/>
</dbReference>
<dbReference type="InterPro" id="IPR036291">
    <property type="entry name" value="NAD(P)-bd_dom_sf"/>
</dbReference>
<dbReference type="AlphaFoldDB" id="A0A520KYX6"/>
<dbReference type="GO" id="GO:0005524">
    <property type="term" value="F:ATP binding"/>
    <property type="evidence" value="ECO:0007669"/>
    <property type="project" value="UniProtKB-KW"/>
</dbReference>
<comment type="catalytic activity">
    <reaction evidence="1">
        <text>acetate + ATP + CoA = acetyl-CoA + ADP + phosphate</text>
        <dbReference type="Rhea" id="RHEA:15081"/>
        <dbReference type="ChEBI" id="CHEBI:30089"/>
        <dbReference type="ChEBI" id="CHEBI:30616"/>
        <dbReference type="ChEBI" id="CHEBI:43474"/>
        <dbReference type="ChEBI" id="CHEBI:57287"/>
        <dbReference type="ChEBI" id="CHEBI:57288"/>
        <dbReference type="ChEBI" id="CHEBI:456216"/>
        <dbReference type="EC" id="6.2.1.13"/>
    </reaction>
</comment>
<dbReference type="SUPFAM" id="SSF51735">
    <property type="entry name" value="NAD(P)-binding Rossmann-fold domains"/>
    <property type="match status" value="1"/>
</dbReference>
<dbReference type="EC" id="6.2.1.13" evidence="2"/>
<dbReference type="Gene3D" id="3.40.50.261">
    <property type="entry name" value="Succinyl-CoA synthetase domains"/>
    <property type="match status" value="2"/>
</dbReference>
<dbReference type="Proteomes" id="UP000320766">
    <property type="component" value="Unassembled WGS sequence"/>
</dbReference>
<organism evidence="7 8">
    <name type="scientific">Candidatus Methanolliviera hydrocarbonicum</name>
    <dbReference type="NCBI Taxonomy" id="2491085"/>
    <lineage>
        <taxon>Archaea</taxon>
        <taxon>Methanobacteriati</taxon>
        <taxon>Methanobacteriota</taxon>
        <taxon>Candidatus Methanoliparia</taxon>
        <taxon>Candidatus Methanoliparales</taxon>
        <taxon>Candidatus Methanollivieraceae</taxon>
        <taxon>Candidatus Methanolliviera</taxon>
    </lineage>
</organism>
<reference evidence="7 8" key="1">
    <citation type="journal article" date="2019" name="Nat. Microbiol.">
        <title>Wide diversity of methane and short-chain alkane metabolisms in uncultured archaea.</title>
        <authorList>
            <person name="Borrel G."/>
            <person name="Adam P.S."/>
            <person name="McKay L.J."/>
            <person name="Chen L.X."/>
            <person name="Sierra-Garcia I.N."/>
            <person name="Sieber C.M."/>
            <person name="Letourneur Q."/>
            <person name="Ghozlane A."/>
            <person name="Andersen G.L."/>
            <person name="Li W.J."/>
            <person name="Hallam S.J."/>
            <person name="Muyzer G."/>
            <person name="de Oliveira V.M."/>
            <person name="Inskeep W.P."/>
            <person name="Banfield J.F."/>
            <person name="Gribaldo S."/>
        </authorList>
    </citation>
    <scope>NUCLEOTIDE SEQUENCE [LARGE SCALE GENOMIC DNA]</scope>
    <source>
        <strain evidence="7">NM1b</strain>
    </source>
</reference>
<dbReference type="PANTHER" id="PTHR43334">
    <property type="entry name" value="ACETATE--COA LIGASE [ADP-FORMING]"/>
    <property type="match status" value="1"/>
</dbReference>
<proteinExistence type="predicted"/>
<dbReference type="SMART" id="SM00881">
    <property type="entry name" value="CoA_binding"/>
    <property type="match status" value="1"/>
</dbReference>
<dbReference type="InterPro" id="IPR051538">
    <property type="entry name" value="Acyl-CoA_Synth/Transferase"/>
</dbReference>
<evidence type="ECO:0000313" key="8">
    <source>
        <dbReference type="Proteomes" id="UP000320766"/>
    </source>
</evidence>
<dbReference type="PANTHER" id="PTHR43334:SF1">
    <property type="entry name" value="3-HYDROXYPROPIONATE--COA LIGASE [ADP-FORMING]"/>
    <property type="match status" value="1"/>
</dbReference>
<evidence type="ECO:0000256" key="4">
    <source>
        <dbReference type="ARBA" id="ARBA00022741"/>
    </source>
</evidence>
<evidence type="ECO:0000256" key="1">
    <source>
        <dbReference type="ARBA" id="ARBA00001619"/>
    </source>
</evidence>
<gene>
    <name evidence="7" type="ORF">EF807_00575</name>
</gene>
<dbReference type="InterPro" id="IPR003781">
    <property type="entry name" value="CoA-bd"/>
</dbReference>
<accession>A0A520KYX6</accession>
<dbReference type="Pfam" id="PF13380">
    <property type="entry name" value="CoA_binding_2"/>
    <property type="match status" value="1"/>
</dbReference>
<protein>
    <recommendedName>
        <fullName evidence="2">acetate--CoA ligase (ADP-forming)</fullName>
        <ecNumber evidence="2">6.2.1.13</ecNumber>
    </recommendedName>
</protein>
<evidence type="ECO:0000256" key="2">
    <source>
        <dbReference type="ARBA" id="ARBA00012957"/>
    </source>
</evidence>
<keyword evidence="3" id="KW-0436">Ligase</keyword>
<dbReference type="Pfam" id="PF13607">
    <property type="entry name" value="Succ_CoA_lig"/>
    <property type="match status" value="1"/>
</dbReference>